<dbReference type="GO" id="GO:0005886">
    <property type="term" value="C:plasma membrane"/>
    <property type="evidence" value="ECO:0007669"/>
    <property type="project" value="TreeGrafter"/>
</dbReference>
<sequence>MPLMRFVLKHRIFFNLLFYLLLLAGWMVYLRLPVDVYPDVPFNEASIRAVWPGATAKEVELLVTQKLEDEILSVQDIVKVRSVSARDRSTLNVKFEENLSTQQFQNRVQDLRAAVNRVHDLPSEMEETVVQALSAWDVFPLCQVVISAGDAGEPFTDDLEFQVRQVTRRLEAELRDVPGVQKVLASFRDPEIHIKVRLEDLWQLGYTLDELADRLRRLNQDFSAGQLNLSSTQFILMTKGGLEDPKKLEDLALFERRDLGPVRLGDVATVSAGFEEEITRERFNQRPCLTLAIVKELNADSVSIVQSVKRAVEEFKEAQSLPENVNIDVINDASQIIRSRINILKRNLAGGLVLVGALLWITVGARNAFLALLGIPFSVLSAFILFPVLGLTLNAISLFSLVLVSGMVVDDAIVVLESIYQKVESGLEIEEAVIRGSSEVLMPVVSASLTTIAAFLPMLMTEGIMGKYFSIIPKTVVVVLIASLVECFFILPVHYLDLHHLHERLGKRFRDRFGGTKKAESTSEKEPARGDQIFKRTADAFASLTERLIEYPWRMIVAGVLLVVASGMLTKYIPVELFPSDFQIYAVTVRLPEGSTLERSLEAAVYIEKHLQPQVDDDEVQYFFANVGQSYSPDNLLDMSPDQAQVLVFMHEDEKHPDRRLEKTRRNLEEAFAKPGAPPLRSMIVDSPNDGPPTGKPVMLRMQIADYELGERLADRVAEFLRTQPGVHSIQTDLDRGPLSVDLLLRSEARDLEGFDESQVGLVFQSANFGIKVGTFKDPRYGEAYDMRLLLDKKDRRDLQGLTAAPVRHPRSGHLLPVSQVATQEAHSSFKGRPHYGGRRNVTVTAEVDSAVTTSSEVNARLDEWLQESGIAAACENTQLGGEFEETRKSFDSMSRAFILAVILIYIILASQFGSYAQPIVILAAVPFAFVGVVLGLLAMNIPFTMTSFTAVIGLAGIVVNDTIVYVATVNRFRREEGLSQSRSIIEGVRVRLRPIVMTSVTTILGLLPMAIGIGGFSKIWSPFAATMSFGLTSALLLTLLVVPCLLQVIGVPGGKETSEESDALA</sequence>
<keyword evidence="1" id="KW-0472">Membrane</keyword>
<feature type="transmembrane region" description="Helical" evidence="1">
    <location>
        <begin position="369"/>
        <end position="391"/>
    </location>
</feature>
<keyword evidence="1" id="KW-1133">Transmembrane helix</keyword>
<feature type="transmembrane region" description="Helical" evidence="1">
    <location>
        <begin position="949"/>
        <end position="969"/>
    </location>
</feature>
<dbReference type="Gene3D" id="3.30.70.1440">
    <property type="entry name" value="Multidrug efflux transporter AcrB pore domain"/>
    <property type="match status" value="1"/>
</dbReference>
<dbReference type="Gene3D" id="1.20.1640.10">
    <property type="entry name" value="Multidrug efflux transporter AcrB transmembrane domain"/>
    <property type="match status" value="2"/>
</dbReference>
<dbReference type="OrthoDB" id="9806532at2"/>
<evidence type="ECO:0000313" key="2">
    <source>
        <dbReference type="EMBL" id="QDU59181.1"/>
    </source>
</evidence>
<reference evidence="2 3" key="1">
    <citation type="submission" date="2019-02" db="EMBL/GenBank/DDBJ databases">
        <title>Deep-cultivation of Planctomycetes and their phenomic and genomic characterization uncovers novel biology.</title>
        <authorList>
            <person name="Wiegand S."/>
            <person name="Jogler M."/>
            <person name="Boedeker C."/>
            <person name="Pinto D."/>
            <person name="Vollmers J."/>
            <person name="Rivas-Marin E."/>
            <person name="Kohn T."/>
            <person name="Peeters S.H."/>
            <person name="Heuer A."/>
            <person name="Rast P."/>
            <person name="Oberbeckmann S."/>
            <person name="Bunk B."/>
            <person name="Jeske O."/>
            <person name="Meyerdierks A."/>
            <person name="Storesund J.E."/>
            <person name="Kallscheuer N."/>
            <person name="Luecker S."/>
            <person name="Lage O.M."/>
            <person name="Pohl T."/>
            <person name="Merkel B.J."/>
            <person name="Hornburger P."/>
            <person name="Mueller R.-W."/>
            <person name="Bruemmer F."/>
            <person name="Labrenz M."/>
            <person name="Spormann A.M."/>
            <person name="Op den Camp H."/>
            <person name="Overmann J."/>
            <person name="Amann R."/>
            <person name="Jetten M.S.M."/>
            <person name="Mascher T."/>
            <person name="Medema M.H."/>
            <person name="Devos D.P."/>
            <person name="Kaster A.-K."/>
            <person name="Ovreas L."/>
            <person name="Rohde M."/>
            <person name="Galperin M.Y."/>
            <person name="Jogler C."/>
        </authorList>
    </citation>
    <scope>NUCLEOTIDE SEQUENCE [LARGE SCALE GENOMIC DNA]</scope>
    <source>
        <strain evidence="2 3">Pan216</strain>
    </source>
</reference>
<feature type="transmembrane region" description="Helical" evidence="1">
    <location>
        <begin position="920"/>
        <end position="942"/>
    </location>
</feature>
<accession>A0A518AWV5</accession>
<feature type="transmembrane region" description="Helical" evidence="1">
    <location>
        <begin position="996"/>
        <end position="1017"/>
    </location>
</feature>
<dbReference type="Pfam" id="PF00873">
    <property type="entry name" value="ACR_tran"/>
    <property type="match status" value="1"/>
</dbReference>
<dbReference type="SUPFAM" id="SSF82866">
    <property type="entry name" value="Multidrug efflux transporter AcrB transmembrane domain"/>
    <property type="match status" value="2"/>
</dbReference>
<organism evidence="2 3">
    <name type="scientific">Kolteria novifilia</name>
    <dbReference type="NCBI Taxonomy" id="2527975"/>
    <lineage>
        <taxon>Bacteria</taxon>
        <taxon>Pseudomonadati</taxon>
        <taxon>Planctomycetota</taxon>
        <taxon>Planctomycetia</taxon>
        <taxon>Kolteriales</taxon>
        <taxon>Kolteriaceae</taxon>
        <taxon>Kolteria</taxon>
    </lineage>
</organism>
<dbReference type="PANTHER" id="PTHR32063:SF33">
    <property type="entry name" value="RND SUPERFAMILY EFFLUX PUMP PERMEASE COMPONENT"/>
    <property type="match status" value="1"/>
</dbReference>
<dbReference type="SUPFAM" id="SSF82714">
    <property type="entry name" value="Multidrug efflux transporter AcrB TolC docking domain, DN and DC subdomains"/>
    <property type="match status" value="2"/>
</dbReference>
<dbReference type="PRINTS" id="PR00702">
    <property type="entry name" value="ACRIFLAVINRP"/>
</dbReference>
<dbReference type="SUPFAM" id="SSF82693">
    <property type="entry name" value="Multidrug efflux transporter AcrB pore domain, PN1, PN2, PC1 and PC2 subdomains"/>
    <property type="match status" value="1"/>
</dbReference>
<protein>
    <submittedName>
        <fullName evidence="2">Nickel and cobalt resistance protein CnrA</fullName>
    </submittedName>
</protein>
<proteinExistence type="predicted"/>
<dbReference type="InterPro" id="IPR027463">
    <property type="entry name" value="AcrB_DN_DC_subdom"/>
</dbReference>
<dbReference type="GO" id="GO:0042910">
    <property type="term" value="F:xenobiotic transmembrane transporter activity"/>
    <property type="evidence" value="ECO:0007669"/>
    <property type="project" value="TreeGrafter"/>
</dbReference>
<dbReference type="Proteomes" id="UP000317093">
    <property type="component" value="Chromosome"/>
</dbReference>
<feature type="transmembrane region" description="Helical" evidence="1">
    <location>
        <begin position="12"/>
        <end position="30"/>
    </location>
</feature>
<gene>
    <name evidence="2" type="primary">cnrA_1</name>
    <name evidence="2" type="ORF">Pan216_00080</name>
</gene>
<evidence type="ECO:0000313" key="3">
    <source>
        <dbReference type="Proteomes" id="UP000317093"/>
    </source>
</evidence>
<name>A0A518AWV5_9BACT</name>
<feature type="transmembrane region" description="Helical" evidence="1">
    <location>
        <begin position="551"/>
        <end position="570"/>
    </location>
</feature>
<feature type="transmembrane region" description="Helical" evidence="1">
    <location>
        <begin position="471"/>
        <end position="495"/>
    </location>
</feature>
<evidence type="ECO:0000256" key="1">
    <source>
        <dbReference type="SAM" id="Phobius"/>
    </source>
</evidence>
<feature type="transmembrane region" description="Helical" evidence="1">
    <location>
        <begin position="347"/>
        <end position="363"/>
    </location>
</feature>
<keyword evidence="1" id="KW-0812">Transmembrane</keyword>
<dbReference type="Gene3D" id="3.30.2090.10">
    <property type="entry name" value="Multidrug efflux transporter AcrB TolC docking domain, DN and DC subdomains"/>
    <property type="match status" value="2"/>
</dbReference>
<dbReference type="AlphaFoldDB" id="A0A518AWV5"/>
<dbReference type="KEGG" id="knv:Pan216_00080"/>
<dbReference type="EMBL" id="CP036279">
    <property type="protein sequence ID" value="QDU59181.1"/>
    <property type="molecule type" value="Genomic_DNA"/>
</dbReference>
<feature type="transmembrane region" description="Helical" evidence="1">
    <location>
        <begin position="440"/>
        <end position="459"/>
    </location>
</feature>
<dbReference type="Gene3D" id="3.30.70.1430">
    <property type="entry name" value="Multidrug efflux transporter AcrB pore domain"/>
    <property type="match status" value="2"/>
</dbReference>
<dbReference type="PANTHER" id="PTHR32063">
    <property type="match status" value="1"/>
</dbReference>
<dbReference type="RefSeq" id="WP_145253177.1">
    <property type="nucleotide sequence ID" value="NZ_CP036279.1"/>
</dbReference>
<feature type="transmembrane region" description="Helical" evidence="1">
    <location>
        <begin position="897"/>
        <end position="914"/>
    </location>
</feature>
<dbReference type="InterPro" id="IPR001036">
    <property type="entry name" value="Acrflvin-R"/>
</dbReference>
<feature type="transmembrane region" description="Helical" evidence="1">
    <location>
        <begin position="1029"/>
        <end position="1050"/>
    </location>
</feature>
<dbReference type="Gene3D" id="3.30.70.1320">
    <property type="entry name" value="Multidrug efflux transporter AcrB pore domain like"/>
    <property type="match status" value="1"/>
</dbReference>
<keyword evidence="3" id="KW-1185">Reference proteome</keyword>